<feature type="transmembrane region" description="Helical" evidence="1">
    <location>
        <begin position="44"/>
        <end position="64"/>
    </location>
</feature>
<feature type="transmembrane region" description="Helical" evidence="1">
    <location>
        <begin position="70"/>
        <end position="92"/>
    </location>
</feature>
<keyword evidence="1" id="KW-0472">Membrane</keyword>
<organism evidence="2 3">
    <name type="scientific">Agrilutibacter niabensis</name>
    <dbReference type="NCBI Taxonomy" id="380628"/>
    <lineage>
        <taxon>Bacteria</taxon>
        <taxon>Pseudomonadati</taxon>
        <taxon>Pseudomonadota</taxon>
        <taxon>Gammaproteobacteria</taxon>
        <taxon>Lysobacterales</taxon>
        <taxon>Lysobacteraceae</taxon>
        <taxon>Agrilutibacter</taxon>
    </lineage>
</organism>
<evidence type="ECO:0000313" key="2">
    <source>
        <dbReference type="EMBL" id="MDR7099010.1"/>
    </source>
</evidence>
<comment type="caution">
    <text evidence="2">The sequence shown here is derived from an EMBL/GenBank/DDBJ whole genome shotgun (WGS) entry which is preliminary data.</text>
</comment>
<evidence type="ECO:0000313" key="3">
    <source>
        <dbReference type="Proteomes" id="UP001267878"/>
    </source>
</evidence>
<protein>
    <submittedName>
        <fullName evidence="2">Membrane protein SirB2</fullName>
    </submittedName>
</protein>
<dbReference type="PANTHER" id="PTHR39594:SF1">
    <property type="entry name" value="PROTEIN YCHQ"/>
    <property type="match status" value="1"/>
</dbReference>
<reference evidence="2 3" key="1">
    <citation type="submission" date="2023-07" db="EMBL/GenBank/DDBJ databases">
        <title>Sorghum-associated microbial communities from plants grown in Nebraska, USA.</title>
        <authorList>
            <person name="Schachtman D."/>
        </authorList>
    </citation>
    <scope>NUCLEOTIDE SEQUENCE [LARGE SCALE GENOMIC DNA]</scope>
    <source>
        <strain evidence="2 3">BE187</strain>
    </source>
</reference>
<sequence length="133" mass="14896">MIEFYPQIRQFHIFVALLSGSLFALRGAFLLAGARWPLALPVRWFSYAVDTALLTAALMLLTILPSAVFANGWLAVKVTLVVVYIVLGVFALKRAKTRRGRLGFYLAALVTFLAIYAIARAHHPLGFFTYWFS</sequence>
<dbReference type="RefSeq" id="WP_310053155.1">
    <property type="nucleotide sequence ID" value="NZ_JAVDVW010000001.1"/>
</dbReference>
<keyword evidence="1" id="KW-1133">Transmembrane helix</keyword>
<dbReference type="EMBL" id="JAVDVW010000001">
    <property type="protein sequence ID" value="MDR7099010.1"/>
    <property type="molecule type" value="Genomic_DNA"/>
</dbReference>
<keyword evidence="3" id="KW-1185">Reference proteome</keyword>
<proteinExistence type="predicted"/>
<dbReference type="Proteomes" id="UP001267878">
    <property type="component" value="Unassembled WGS sequence"/>
</dbReference>
<feature type="transmembrane region" description="Helical" evidence="1">
    <location>
        <begin position="12"/>
        <end position="32"/>
    </location>
</feature>
<dbReference type="InterPro" id="IPR007360">
    <property type="entry name" value="SirB"/>
</dbReference>
<accession>A0ABU1VNF3</accession>
<dbReference type="PIRSF" id="PIRSF005610">
    <property type="entry name" value="SirB"/>
    <property type="match status" value="1"/>
</dbReference>
<dbReference type="PANTHER" id="PTHR39594">
    <property type="entry name" value="PROTEIN YCHQ"/>
    <property type="match status" value="1"/>
</dbReference>
<name>A0ABU1VNF3_9GAMM</name>
<feature type="transmembrane region" description="Helical" evidence="1">
    <location>
        <begin position="104"/>
        <end position="123"/>
    </location>
</feature>
<dbReference type="Pfam" id="PF04247">
    <property type="entry name" value="SirB"/>
    <property type="match status" value="1"/>
</dbReference>
<keyword evidence="1" id="KW-0812">Transmembrane</keyword>
<gene>
    <name evidence="2" type="ORF">J2X04_001357</name>
</gene>
<evidence type="ECO:0000256" key="1">
    <source>
        <dbReference type="SAM" id="Phobius"/>
    </source>
</evidence>